<accession>A0A919LC41</accession>
<name>A0A919LC41_9ACTN</name>
<dbReference type="AlphaFoldDB" id="A0A919LC41"/>
<dbReference type="RefSeq" id="WP_031139843.1">
    <property type="nucleotide sequence ID" value="NZ_BNEE01000006.1"/>
</dbReference>
<evidence type="ECO:0000313" key="3">
    <source>
        <dbReference type="EMBL" id="GHI85250.1"/>
    </source>
</evidence>
<evidence type="ECO:0000256" key="2">
    <source>
        <dbReference type="SAM" id="Phobius"/>
    </source>
</evidence>
<keyword evidence="4" id="KW-1185">Reference proteome</keyword>
<feature type="region of interest" description="Disordered" evidence="1">
    <location>
        <begin position="1"/>
        <end position="75"/>
    </location>
</feature>
<feature type="compositionally biased region" description="Low complexity" evidence="1">
    <location>
        <begin position="55"/>
        <end position="70"/>
    </location>
</feature>
<feature type="compositionally biased region" description="Pro residues" evidence="1">
    <location>
        <begin position="31"/>
        <end position="54"/>
    </location>
</feature>
<gene>
    <name evidence="3" type="ORF">Sxan_26140</name>
</gene>
<comment type="caution">
    <text evidence="3">The sequence shown here is derived from an EMBL/GenBank/DDBJ whole genome shotgun (WGS) entry which is preliminary data.</text>
</comment>
<dbReference type="OrthoDB" id="9908179at2"/>
<dbReference type="EMBL" id="BNEE01000006">
    <property type="protein sequence ID" value="GHI85250.1"/>
    <property type="molecule type" value="Genomic_DNA"/>
</dbReference>
<keyword evidence="2" id="KW-0472">Membrane</keyword>
<sequence length="222" mass="24095">MADDTTEAMRRAREARLRDGRTGTAAQGAGPVPPQQKRPPSPPPAASPPPPARPTVPARPAAASTPARQPLAPRSRAGLGPWAGVGQAGALVLVLWQVLVLTGWQLPFRKSAELAVNWRYPRELAVRQAGVENFYEIRDFVLFQGPGRDHPWLFPACAVLLLLLVRATRPPEGLQSLLGRTVSLYGLAAAFASGPVLLREWPLTALLLLLSGSFLYWIRVRE</sequence>
<proteinExistence type="predicted"/>
<feature type="transmembrane region" description="Helical" evidence="2">
    <location>
        <begin position="150"/>
        <end position="165"/>
    </location>
</feature>
<feature type="transmembrane region" description="Helical" evidence="2">
    <location>
        <begin position="79"/>
        <end position="99"/>
    </location>
</feature>
<keyword evidence="2" id="KW-0812">Transmembrane</keyword>
<reference evidence="3" key="1">
    <citation type="submission" date="2020-09" db="EMBL/GenBank/DDBJ databases">
        <title>Whole genome shotgun sequence of Streptomyces xanthophaeus NBRC 12829.</title>
        <authorList>
            <person name="Komaki H."/>
            <person name="Tamura T."/>
        </authorList>
    </citation>
    <scope>NUCLEOTIDE SEQUENCE</scope>
    <source>
        <strain evidence="3">NBRC 12829</strain>
    </source>
</reference>
<organism evidence="3 4">
    <name type="scientific">Streptomyces xanthophaeus</name>
    <dbReference type="NCBI Taxonomy" id="67385"/>
    <lineage>
        <taxon>Bacteria</taxon>
        <taxon>Bacillati</taxon>
        <taxon>Actinomycetota</taxon>
        <taxon>Actinomycetes</taxon>
        <taxon>Kitasatosporales</taxon>
        <taxon>Streptomycetaceae</taxon>
        <taxon>Streptomyces</taxon>
    </lineage>
</organism>
<protein>
    <submittedName>
        <fullName evidence="3">Uncharacterized protein</fullName>
    </submittedName>
</protein>
<feature type="transmembrane region" description="Helical" evidence="2">
    <location>
        <begin position="201"/>
        <end position="218"/>
    </location>
</feature>
<evidence type="ECO:0000256" key="1">
    <source>
        <dbReference type="SAM" id="MobiDB-lite"/>
    </source>
</evidence>
<feature type="transmembrane region" description="Helical" evidence="2">
    <location>
        <begin position="177"/>
        <end position="195"/>
    </location>
</feature>
<feature type="compositionally biased region" description="Basic and acidic residues" evidence="1">
    <location>
        <begin position="7"/>
        <end position="21"/>
    </location>
</feature>
<evidence type="ECO:0000313" key="4">
    <source>
        <dbReference type="Proteomes" id="UP000600026"/>
    </source>
</evidence>
<dbReference type="Proteomes" id="UP000600026">
    <property type="component" value="Unassembled WGS sequence"/>
</dbReference>
<keyword evidence="2" id="KW-1133">Transmembrane helix</keyword>